<accession>A0A160VA96</accession>
<gene>
    <name evidence="3" type="ORF">MGWOODY_Clf272</name>
</gene>
<dbReference type="InterPro" id="IPR005656">
    <property type="entry name" value="MmgE_PrpD"/>
</dbReference>
<name>A0A160VA96_9ZZZZ</name>
<evidence type="ECO:0000313" key="3">
    <source>
        <dbReference type="EMBL" id="CUV02979.1"/>
    </source>
</evidence>
<dbReference type="SUPFAM" id="SSF103378">
    <property type="entry name" value="2-methylcitrate dehydratase PrpD"/>
    <property type="match status" value="1"/>
</dbReference>
<dbReference type="GO" id="GO:0016829">
    <property type="term" value="F:lyase activity"/>
    <property type="evidence" value="ECO:0007669"/>
    <property type="project" value="InterPro"/>
</dbReference>
<evidence type="ECO:0000259" key="2">
    <source>
        <dbReference type="Pfam" id="PF03972"/>
    </source>
</evidence>
<feature type="domain" description="MmgE/PrpD N-terminal" evidence="2">
    <location>
        <begin position="4"/>
        <end position="210"/>
    </location>
</feature>
<proteinExistence type="inferred from homology"/>
<dbReference type="InterPro" id="IPR042183">
    <property type="entry name" value="MmgE/PrpD_sf_1"/>
</dbReference>
<dbReference type="InterPro" id="IPR045336">
    <property type="entry name" value="MmgE_PrpD_N"/>
</dbReference>
<sequence>MVTGIIGADTSHGKAAIHLAKTEEGKSDGATILVDGGKATRSGAAFANSKLMHVTNQADSYRMLIHPGACVIPAALAAAELGRKSGKEFLTAAVAGYEVEARIAGDFIPSTQARGFRSSPVYGTLGAAIATGKMIGLTEDQLVTALALACTFTGGTTQGAAKGGQEMMYHEPNSTRSGIMASLLAQENLMGSEESLEGEAGFYNAFTGNNRGELSYVFQGSNRTDMANVVADLGTRWEVLHVTPKIYQTAGYNCPVIDLMTQIRSRHELSAPDVTQITVDMNWLETLYPSPEFPNTERNAASVGSTHYFTAYTFVHGFYPPLKARIIPDVEGDAEEQQVLDLLQKVEVIGHKDRPAFAPHIAIQMRDGTTYEGEYDGTELQWGLETEISRISELFSDMDWPREKLEALVQTVSTLEEQPSIDSLIQLCVR</sequence>
<dbReference type="Pfam" id="PF03972">
    <property type="entry name" value="MmgE_PrpD_N"/>
    <property type="match status" value="1"/>
</dbReference>
<dbReference type="PANTHER" id="PTHR16943:SF8">
    <property type="entry name" value="2-METHYLCITRATE DEHYDRATASE"/>
    <property type="match status" value="1"/>
</dbReference>
<dbReference type="AlphaFoldDB" id="A0A160VA96"/>
<dbReference type="EMBL" id="FAXA01000339">
    <property type="protein sequence ID" value="CUV02979.1"/>
    <property type="molecule type" value="Genomic_DNA"/>
</dbReference>
<comment type="similarity">
    <text evidence="1">Belongs to the PrpD family.</text>
</comment>
<dbReference type="PANTHER" id="PTHR16943">
    <property type="entry name" value="2-METHYLCITRATE DEHYDRATASE-RELATED"/>
    <property type="match status" value="1"/>
</dbReference>
<evidence type="ECO:0000256" key="1">
    <source>
        <dbReference type="ARBA" id="ARBA00006174"/>
    </source>
</evidence>
<dbReference type="Gene3D" id="1.10.4100.10">
    <property type="entry name" value="2-methylcitrate dehydratase PrpD"/>
    <property type="match status" value="1"/>
</dbReference>
<reference evidence="3" key="1">
    <citation type="submission" date="2015-10" db="EMBL/GenBank/DDBJ databases">
        <authorList>
            <person name="Gilbert D.G."/>
        </authorList>
    </citation>
    <scope>NUCLEOTIDE SEQUENCE</scope>
</reference>
<dbReference type="InterPro" id="IPR036148">
    <property type="entry name" value="MmgE/PrpD_sf"/>
</dbReference>
<organism evidence="3">
    <name type="scientific">hydrothermal vent metagenome</name>
    <dbReference type="NCBI Taxonomy" id="652676"/>
    <lineage>
        <taxon>unclassified sequences</taxon>
        <taxon>metagenomes</taxon>
        <taxon>ecological metagenomes</taxon>
    </lineage>
</organism>
<protein>
    <submittedName>
        <fullName evidence="3">MmgE/PrpD family protein</fullName>
    </submittedName>
</protein>